<feature type="signal peptide" evidence="1">
    <location>
        <begin position="1"/>
        <end position="19"/>
    </location>
</feature>
<dbReference type="AlphaFoldDB" id="A0A161PB89"/>
<protein>
    <recommendedName>
        <fullName evidence="2">Ppx/GppA phosphatase N-terminal domain-containing protein</fullName>
    </recommendedName>
</protein>
<name>A0A161PB89_BDEBC</name>
<feature type="domain" description="Ppx/GppA phosphatase N-terminal" evidence="2">
    <location>
        <begin position="46"/>
        <end position="332"/>
    </location>
</feature>
<dbReference type="Proteomes" id="UP000075799">
    <property type="component" value="Unassembled WGS sequence"/>
</dbReference>
<evidence type="ECO:0000256" key="1">
    <source>
        <dbReference type="SAM" id="SignalP"/>
    </source>
</evidence>
<feature type="chain" id="PRO_5007824481" description="Ppx/GppA phosphatase N-terminal domain-containing protein" evidence="1">
    <location>
        <begin position="20"/>
        <end position="333"/>
    </location>
</feature>
<reference evidence="3 4" key="1">
    <citation type="submission" date="2016-03" db="EMBL/GenBank/DDBJ databases">
        <authorList>
            <person name="Ploux O."/>
        </authorList>
    </citation>
    <scope>NUCLEOTIDE SEQUENCE [LARGE SCALE GENOMIC DNA]</scope>
    <source>
        <strain evidence="3 4">EC13</strain>
    </source>
</reference>
<dbReference type="InterPro" id="IPR043129">
    <property type="entry name" value="ATPase_NBD"/>
</dbReference>
<organism evidence="3 4">
    <name type="scientific">Bdellovibrio bacteriovorus</name>
    <dbReference type="NCBI Taxonomy" id="959"/>
    <lineage>
        <taxon>Bacteria</taxon>
        <taxon>Pseudomonadati</taxon>
        <taxon>Bdellovibrionota</taxon>
        <taxon>Bdellovibrionia</taxon>
        <taxon>Bdellovibrionales</taxon>
        <taxon>Pseudobdellovibrionaceae</taxon>
        <taxon>Bdellovibrio</taxon>
    </lineage>
</organism>
<evidence type="ECO:0000313" key="3">
    <source>
        <dbReference type="EMBL" id="KYG64322.1"/>
    </source>
</evidence>
<dbReference type="SUPFAM" id="SSF53067">
    <property type="entry name" value="Actin-like ATPase domain"/>
    <property type="match status" value="2"/>
</dbReference>
<dbReference type="EMBL" id="LUKD01000006">
    <property type="protein sequence ID" value="KYG64322.1"/>
    <property type="molecule type" value="Genomic_DNA"/>
</dbReference>
<sequence>MKKSILILSLFFSASFAFANNCEERRGALDFGSGTTKAFAAVVDICAKKIVSVLYEDRLPLALNEALEKSSTKEIPAATVQAAYPKIKNFVAKMKELQVTRIEGVATSVFRVAKNGKTTAEKISEEIGIPVQVISQEREAELGYWSALAQKKIEPTELMVVWDIGGGSMQMYSRDHGKVHIYQGDLASVTFKNKILQVLQFKNPAEVSSPNPLGMQKEAALQLAKNHAYLNVPKYFKEIASKARWIGVGGVLSASVQRQAHSGAHEFTSGQLGEALNKRAQLNDSQLEGDYKISDVSNLALVLGYMQALKISKVETVQASLGQGLIYQSLQSK</sequence>
<evidence type="ECO:0000313" key="4">
    <source>
        <dbReference type="Proteomes" id="UP000075799"/>
    </source>
</evidence>
<dbReference type="OrthoDB" id="20072at2"/>
<keyword evidence="1" id="KW-0732">Signal</keyword>
<accession>A0A161PB89</accession>
<proteinExistence type="predicted"/>
<dbReference type="RefSeq" id="WP_063208370.1">
    <property type="nucleotide sequence ID" value="NZ_LUKD01000006.1"/>
</dbReference>
<dbReference type="Gene3D" id="3.30.420.150">
    <property type="entry name" value="Exopolyphosphatase. Domain 2"/>
    <property type="match status" value="1"/>
</dbReference>
<gene>
    <name evidence="3" type="ORF">AZI87_13900</name>
</gene>
<dbReference type="GO" id="GO:0006357">
    <property type="term" value="P:regulation of transcription by RNA polymerase II"/>
    <property type="evidence" value="ECO:0007669"/>
    <property type="project" value="TreeGrafter"/>
</dbReference>
<dbReference type="InterPro" id="IPR003695">
    <property type="entry name" value="Ppx_GppA_N"/>
</dbReference>
<dbReference type="Pfam" id="PF02541">
    <property type="entry name" value="Ppx-GppA"/>
    <property type="match status" value="1"/>
</dbReference>
<evidence type="ECO:0000259" key="2">
    <source>
        <dbReference type="Pfam" id="PF02541"/>
    </source>
</evidence>
<dbReference type="Gene3D" id="3.30.420.40">
    <property type="match status" value="1"/>
</dbReference>
<dbReference type="PANTHER" id="PTHR30005:SF0">
    <property type="entry name" value="RETROGRADE REGULATION PROTEIN 2"/>
    <property type="match status" value="1"/>
</dbReference>
<dbReference type="PANTHER" id="PTHR30005">
    <property type="entry name" value="EXOPOLYPHOSPHATASE"/>
    <property type="match status" value="1"/>
</dbReference>
<comment type="caution">
    <text evidence="3">The sequence shown here is derived from an EMBL/GenBank/DDBJ whole genome shotgun (WGS) entry which is preliminary data.</text>
</comment>
<dbReference type="InterPro" id="IPR050273">
    <property type="entry name" value="GppA/Ppx_hydrolase"/>
</dbReference>